<evidence type="ECO:0000313" key="4">
    <source>
        <dbReference type="Proteomes" id="UP001431019"/>
    </source>
</evidence>
<dbReference type="Proteomes" id="UP001431019">
    <property type="component" value="Unassembled WGS sequence"/>
</dbReference>
<evidence type="ECO:0000313" key="3">
    <source>
        <dbReference type="EMBL" id="MCC8397562.1"/>
    </source>
</evidence>
<feature type="compositionally biased region" description="Polar residues" evidence="1">
    <location>
        <begin position="68"/>
        <end position="81"/>
    </location>
</feature>
<feature type="chain" id="PRO_5045286286" evidence="2">
    <location>
        <begin position="23"/>
        <end position="113"/>
    </location>
</feature>
<protein>
    <submittedName>
        <fullName evidence="3">DUF4148 domain-containing protein</fullName>
    </submittedName>
</protein>
<organism evidence="3 4">
    <name type="scientific">Paraburkholderia sejongensis</name>
    <dbReference type="NCBI Taxonomy" id="2886946"/>
    <lineage>
        <taxon>Bacteria</taxon>
        <taxon>Pseudomonadati</taxon>
        <taxon>Pseudomonadota</taxon>
        <taxon>Betaproteobacteria</taxon>
        <taxon>Burkholderiales</taxon>
        <taxon>Burkholderiaceae</taxon>
        <taxon>Paraburkholderia</taxon>
    </lineage>
</organism>
<accession>A0ABS8K5W9</accession>
<dbReference type="InterPro" id="IPR025421">
    <property type="entry name" value="DUF4148"/>
</dbReference>
<name>A0ABS8K5W9_9BURK</name>
<dbReference type="Pfam" id="PF13663">
    <property type="entry name" value="DUF4148"/>
    <property type="match status" value="1"/>
</dbReference>
<gene>
    <name evidence="3" type="ORF">LJ656_33980</name>
</gene>
<dbReference type="EMBL" id="JAJITD010000032">
    <property type="protein sequence ID" value="MCC8397562.1"/>
    <property type="molecule type" value="Genomic_DNA"/>
</dbReference>
<evidence type="ECO:0000256" key="1">
    <source>
        <dbReference type="SAM" id="MobiDB-lite"/>
    </source>
</evidence>
<feature type="region of interest" description="Disordered" evidence="1">
    <location>
        <begin position="66"/>
        <end position="104"/>
    </location>
</feature>
<keyword evidence="4" id="KW-1185">Reference proteome</keyword>
<feature type="signal peptide" evidence="2">
    <location>
        <begin position="1"/>
        <end position="22"/>
    </location>
</feature>
<proteinExistence type="predicted"/>
<evidence type="ECO:0000256" key="2">
    <source>
        <dbReference type="SAM" id="SignalP"/>
    </source>
</evidence>
<reference evidence="3 4" key="1">
    <citation type="submission" date="2021-11" db="EMBL/GenBank/DDBJ databases">
        <authorList>
            <person name="Oh E.-T."/>
            <person name="Kim S.-B."/>
        </authorList>
    </citation>
    <scope>NUCLEOTIDE SEQUENCE [LARGE SCALE GENOMIC DNA]</scope>
    <source>
        <strain evidence="3 4">MMS20-SJTR3</strain>
    </source>
</reference>
<keyword evidence="2" id="KW-0732">Signal</keyword>
<dbReference type="RefSeq" id="WP_230513815.1">
    <property type="nucleotide sequence ID" value="NZ_JAJITD010000032.1"/>
</dbReference>
<sequence length="113" mass="11676">MKSLIKAVAIAAVLAAPVVSFAQSSQQPVTRAQVRNELIQLEQAGYSPATANDTNYPADIQAAERRVQAQNPSLAQTQPVADTSGYGAPMSGSTQSGAVAQPMTGSHGVYFGN</sequence>
<comment type="caution">
    <text evidence="3">The sequence shown here is derived from an EMBL/GenBank/DDBJ whole genome shotgun (WGS) entry which is preliminary data.</text>
</comment>